<dbReference type="Gene3D" id="3.50.50.60">
    <property type="entry name" value="FAD/NAD(P)-binding domain"/>
    <property type="match status" value="1"/>
</dbReference>
<dbReference type="InterPro" id="IPR050407">
    <property type="entry name" value="Geranylgeranyl_reductase"/>
</dbReference>
<dbReference type="STRING" id="673521.SAMN05660991_04033"/>
<dbReference type="InterPro" id="IPR011777">
    <property type="entry name" value="Geranylgeranyl_Rdtase_fam"/>
</dbReference>
<reference evidence="3" key="1">
    <citation type="submission" date="2016-10" db="EMBL/GenBank/DDBJ databases">
        <authorList>
            <person name="Varghese N."/>
            <person name="Submissions S."/>
        </authorList>
    </citation>
    <scope>NUCLEOTIDE SEQUENCE [LARGE SCALE GENOMIC DNA]</scope>
    <source>
        <strain evidence="3">DSM 45413</strain>
    </source>
</reference>
<dbReference type="PANTHER" id="PTHR42685:SF22">
    <property type="entry name" value="CONDITIONED MEDIUM FACTOR RECEPTOR 1"/>
    <property type="match status" value="1"/>
</dbReference>
<dbReference type="PRINTS" id="PR00420">
    <property type="entry name" value="RNGMNOXGNASE"/>
</dbReference>
<dbReference type="GO" id="GO:0071949">
    <property type="term" value="F:FAD binding"/>
    <property type="evidence" value="ECO:0007669"/>
    <property type="project" value="InterPro"/>
</dbReference>
<dbReference type="Proteomes" id="UP000198960">
    <property type="component" value="Unassembled WGS sequence"/>
</dbReference>
<dbReference type="SUPFAM" id="SSF51905">
    <property type="entry name" value="FAD/NAD(P)-binding domain"/>
    <property type="match status" value="1"/>
</dbReference>
<feature type="domain" description="FAD-binding" evidence="1">
    <location>
        <begin position="5"/>
        <end position="166"/>
    </location>
</feature>
<dbReference type="OrthoDB" id="9795712at2"/>
<dbReference type="NCBIfam" id="TIGR02032">
    <property type="entry name" value="GG-red-SF"/>
    <property type="match status" value="1"/>
</dbReference>
<organism evidence="2 3">
    <name type="scientific">Trujillonella endophytica</name>
    <dbReference type="NCBI Taxonomy" id="673521"/>
    <lineage>
        <taxon>Bacteria</taxon>
        <taxon>Bacillati</taxon>
        <taxon>Actinomycetota</taxon>
        <taxon>Actinomycetes</taxon>
        <taxon>Geodermatophilales</taxon>
        <taxon>Geodermatophilaceae</taxon>
        <taxon>Trujillonella</taxon>
    </lineage>
</organism>
<gene>
    <name evidence="2" type="ORF">SAMN05660991_04033</name>
</gene>
<accession>A0A1H8W479</accession>
<name>A0A1H8W479_9ACTN</name>
<keyword evidence="3" id="KW-1185">Reference proteome</keyword>
<dbReference type="Pfam" id="PF01494">
    <property type="entry name" value="FAD_binding_3"/>
    <property type="match status" value="1"/>
</dbReference>
<dbReference type="GO" id="GO:0016628">
    <property type="term" value="F:oxidoreductase activity, acting on the CH-CH group of donors, NAD or NADP as acceptor"/>
    <property type="evidence" value="ECO:0007669"/>
    <property type="project" value="InterPro"/>
</dbReference>
<dbReference type="EMBL" id="FOEE01000016">
    <property type="protein sequence ID" value="SEP22414.1"/>
    <property type="molecule type" value="Genomic_DNA"/>
</dbReference>
<evidence type="ECO:0000313" key="2">
    <source>
        <dbReference type="EMBL" id="SEP22414.1"/>
    </source>
</evidence>
<proteinExistence type="predicted"/>
<evidence type="ECO:0000259" key="1">
    <source>
        <dbReference type="Pfam" id="PF01494"/>
    </source>
</evidence>
<dbReference type="PANTHER" id="PTHR42685">
    <property type="entry name" value="GERANYLGERANYL DIPHOSPHATE REDUCTASE"/>
    <property type="match status" value="1"/>
</dbReference>
<evidence type="ECO:0000313" key="3">
    <source>
        <dbReference type="Proteomes" id="UP000198960"/>
    </source>
</evidence>
<dbReference type="InterPro" id="IPR036188">
    <property type="entry name" value="FAD/NAD-bd_sf"/>
</dbReference>
<sequence>MESWDVVVVGGGPAGAAAALSARRAGASVLVLDRAEFPRDKVCGDGIAPEALDVLAVLGADPAALVAGYPAVPRLTLRAPRGAVVERDTVRPSYVVPRLVLDARILAAARAAGARVRRHRVRSIAVDDDGVVVDGAVRAGVLVGADGAESVVRRALGLPRSPDDRIAVAIRGYAPEPPLRPGTQVLVTTEQRWPAYAWSFPLGDGRANVGYGELVSGGATREQLVAGLARLLPGVRPEGLRAHRLPLSTGRPRQPDGRVLLAGDAASLINPLTGEGIFYAVLSGALAGSAAPAGSRAGAVYRRALRSRLGSHLRATSAASQLSRWPLLMDAAVRGAAADQRVFDDVVALGLADGRLTARTLAAAVRRLRSASG</sequence>
<protein>
    <submittedName>
        <fullName evidence="2">Geranylgeranyl reductase family</fullName>
    </submittedName>
</protein>
<dbReference type="InterPro" id="IPR002938">
    <property type="entry name" value="FAD-bd"/>
</dbReference>
<dbReference type="AlphaFoldDB" id="A0A1H8W479"/>
<dbReference type="RefSeq" id="WP_091947891.1">
    <property type="nucleotide sequence ID" value="NZ_FOEE01000016.1"/>
</dbReference>